<dbReference type="Gene3D" id="3.40.710.10">
    <property type="entry name" value="DD-peptidase/beta-lactamase superfamily"/>
    <property type="match status" value="1"/>
</dbReference>
<gene>
    <name evidence="2" type="ORF">GGR23_003208</name>
</gene>
<dbReference type="PANTHER" id="PTHR46825:SF9">
    <property type="entry name" value="BETA-LACTAMASE-RELATED DOMAIN-CONTAINING PROTEIN"/>
    <property type="match status" value="1"/>
</dbReference>
<protein>
    <submittedName>
        <fullName evidence="2">CubicO group peptidase (Beta-lactamase class C family)</fullName>
    </submittedName>
</protein>
<name>A0A7W6NM09_9HYPH</name>
<dbReference type="EMBL" id="JACIEZ010000007">
    <property type="protein sequence ID" value="MBB4065995.1"/>
    <property type="molecule type" value="Genomic_DNA"/>
</dbReference>
<comment type="caution">
    <text evidence="2">The sequence shown here is derived from an EMBL/GenBank/DDBJ whole genome shotgun (WGS) entry which is preliminary data.</text>
</comment>
<accession>A0A7W6NM09</accession>
<dbReference type="RefSeq" id="WP_183367287.1">
    <property type="nucleotide sequence ID" value="NZ_JACIEZ010000007.1"/>
</dbReference>
<reference evidence="2 3" key="1">
    <citation type="submission" date="2020-08" db="EMBL/GenBank/DDBJ databases">
        <title>Genomic Encyclopedia of Type Strains, Phase IV (KMG-IV): sequencing the most valuable type-strain genomes for metagenomic binning, comparative biology and taxonomic classification.</title>
        <authorList>
            <person name="Goeker M."/>
        </authorList>
    </citation>
    <scope>NUCLEOTIDE SEQUENCE [LARGE SCALE GENOMIC DNA]</scope>
    <source>
        <strain evidence="2 3">DSM 29853</strain>
    </source>
</reference>
<dbReference type="PANTHER" id="PTHR46825">
    <property type="entry name" value="D-ALANYL-D-ALANINE-CARBOXYPEPTIDASE/ENDOPEPTIDASE AMPH"/>
    <property type="match status" value="1"/>
</dbReference>
<feature type="domain" description="Beta-lactamase-related" evidence="1">
    <location>
        <begin position="56"/>
        <end position="354"/>
    </location>
</feature>
<dbReference type="AlphaFoldDB" id="A0A7W6NM09"/>
<dbReference type="InterPro" id="IPR050491">
    <property type="entry name" value="AmpC-like"/>
</dbReference>
<evidence type="ECO:0000259" key="1">
    <source>
        <dbReference type="Pfam" id="PF00144"/>
    </source>
</evidence>
<dbReference type="Pfam" id="PF00144">
    <property type="entry name" value="Beta-lactamase"/>
    <property type="match status" value="1"/>
</dbReference>
<dbReference type="Proteomes" id="UP000528286">
    <property type="component" value="Unassembled WGS sequence"/>
</dbReference>
<dbReference type="InterPro" id="IPR012338">
    <property type="entry name" value="Beta-lactam/transpept-like"/>
</dbReference>
<dbReference type="InterPro" id="IPR001466">
    <property type="entry name" value="Beta-lactam-related"/>
</dbReference>
<evidence type="ECO:0000313" key="3">
    <source>
        <dbReference type="Proteomes" id="UP000528286"/>
    </source>
</evidence>
<proteinExistence type="predicted"/>
<evidence type="ECO:0000313" key="2">
    <source>
        <dbReference type="EMBL" id="MBB4065995.1"/>
    </source>
</evidence>
<dbReference type="SUPFAM" id="SSF56601">
    <property type="entry name" value="beta-lactamase/transpeptidase-like"/>
    <property type="match status" value="1"/>
</dbReference>
<organism evidence="2 3">
    <name type="scientific">Gellertiella hungarica</name>
    <dbReference type="NCBI Taxonomy" id="1572859"/>
    <lineage>
        <taxon>Bacteria</taxon>
        <taxon>Pseudomonadati</taxon>
        <taxon>Pseudomonadota</taxon>
        <taxon>Alphaproteobacteria</taxon>
        <taxon>Hyphomicrobiales</taxon>
        <taxon>Rhizobiaceae</taxon>
        <taxon>Gellertiella</taxon>
    </lineage>
</organism>
<keyword evidence="3" id="KW-1185">Reference proteome</keyword>
<sequence>MLKIIGLAAAGLLLAALLALAAIYLWKNHGPDRKDLAADIARKVARWQGSDSPADVVVAIVRDGEGRVLSHGPGRADGTTLFQIGSISKVFTTLLLQRLVDDGRLSMNATLAELIGERYPLAPSVAGITLRQLATHTSGLPTVPQYLEDEVIRRVGAENIMTDPYNHMTREEVLVYLANPVGGEKPGSFAYSNYGMGLLAHVMELVTGKDYPELLREQIFDPVGMRDSHGDLREDVARRLIQGHDAAGNPAPPWRFSSLAGAGSITSNAEDLIRFISAEFDPASPLADSLARQRERQPKAPVALGWFTPAPHDWIEGNSGILWHNGAVNGYFAYLAIDPERRIGVAVLANRQKDVTALGSTIMRLARTQSW</sequence>